<sequence>MGMVFIVWDKIFGTFEPEDPKTPVKYGIYPKMPDNGPVTTIFYEWRKIWKDMKQPNL</sequence>
<evidence type="ECO:0000313" key="1">
    <source>
        <dbReference type="EMBL" id="MPN58269.1"/>
    </source>
</evidence>
<dbReference type="AlphaFoldDB" id="A0A645J6E2"/>
<comment type="caution">
    <text evidence="1">The sequence shown here is derived from an EMBL/GenBank/DDBJ whole genome shotgun (WGS) entry which is preliminary data.</text>
</comment>
<gene>
    <name evidence="1" type="ORF">SDC9_205972</name>
</gene>
<name>A0A645J6E2_9ZZZZ</name>
<protein>
    <submittedName>
        <fullName evidence="1">Uncharacterized protein</fullName>
    </submittedName>
</protein>
<dbReference type="EMBL" id="VSSQ01130760">
    <property type="protein sequence ID" value="MPN58269.1"/>
    <property type="molecule type" value="Genomic_DNA"/>
</dbReference>
<accession>A0A645J6E2</accession>
<proteinExistence type="predicted"/>
<reference evidence="1" key="1">
    <citation type="submission" date="2019-08" db="EMBL/GenBank/DDBJ databases">
        <authorList>
            <person name="Kucharzyk K."/>
            <person name="Murdoch R.W."/>
            <person name="Higgins S."/>
            <person name="Loffler F."/>
        </authorList>
    </citation>
    <scope>NUCLEOTIDE SEQUENCE</scope>
</reference>
<organism evidence="1">
    <name type="scientific">bioreactor metagenome</name>
    <dbReference type="NCBI Taxonomy" id="1076179"/>
    <lineage>
        <taxon>unclassified sequences</taxon>
        <taxon>metagenomes</taxon>
        <taxon>ecological metagenomes</taxon>
    </lineage>
</organism>